<dbReference type="STRING" id="237561.A0A1D8PJW9"/>
<dbReference type="OrthoDB" id="2150604at2759"/>
<dbReference type="KEGG" id="cal:CAALFM_C304340WA"/>
<evidence type="ECO:0000313" key="2">
    <source>
        <dbReference type="EMBL" id="AOW28452.1"/>
    </source>
</evidence>
<dbReference type="InterPro" id="IPR010828">
    <property type="entry name" value="Atf2/Sli1-like"/>
</dbReference>
<evidence type="ECO:0000313" key="1">
    <source>
        <dbReference type="CGD" id="CAL0000176644"/>
    </source>
</evidence>
<dbReference type="PANTHER" id="PTHR28037:SF1">
    <property type="entry name" value="ALCOHOL O-ACETYLTRANSFERASE 1-RELATED"/>
    <property type="match status" value="1"/>
</dbReference>
<proteinExistence type="predicted"/>
<reference evidence="2 3" key="2">
    <citation type="journal article" date="2007" name="Genome Biol.">
        <title>Assembly of the Candida albicans genome into sixteen supercontigs aligned on the eight chromosomes.</title>
        <authorList>
            <person name="van het Hoog M."/>
            <person name="Rast T.J."/>
            <person name="Martchenko M."/>
            <person name="Grindle S."/>
            <person name="Dignard D."/>
            <person name="Hogues H."/>
            <person name="Cuomo C."/>
            <person name="Berriman M."/>
            <person name="Scherer S."/>
            <person name="Magee B.B."/>
            <person name="Whiteway M."/>
            <person name="Chibana H."/>
            <person name="Nantel A."/>
            <person name="Magee P.T."/>
        </authorList>
    </citation>
    <scope>GENOME REANNOTATION</scope>
    <source>
        <strain evidence="3">SC5314 / ATCC MYA-2876</strain>
    </source>
</reference>
<dbReference type="FunCoup" id="A0A1D8PJW9">
    <property type="interactions" value="31"/>
</dbReference>
<keyword evidence="3" id="KW-1185">Reference proteome</keyword>
<name>A0A1D8PJW9_CANAL</name>
<dbReference type="eggNOG" id="ENOG502RC91">
    <property type="taxonomic scope" value="Eukaryota"/>
</dbReference>
<dbReference type="AlphaFoldDB" id="A0A1D8PJW9"/>
<dbReference type="OMA" id="THRTAMT"/>
<dbReference type="InParanoid" id="A0A1D8PJW9"/>
<dbReference type="GO" id="GO:0008080">
    <property type="term" value="F:N-acetyltransferase activity"/>
    <property type="evidence" value="ECO:0000318"/>
    <property type="project" value="GO_Central"/>
</dbReference>
<dbReference type="PANTHER" id="PTHR28037">
    <property type="entry name" value="ALCOHOL O-ACETYLTRANSFERASE 1-RELATED"/>
    <property type="match status" value="1"/>
</dbReference>
<protein>
    <submittedName>
        <fullName evidence="2">Atf1p</fullName>
    </submittedName>
</protein>
<accession>A0A1D8PJW9</accession>
<gene>
    <name evidence="1 2" type="primary">ATF1</name>
    <name evidence="2" type="ordered locus">CAALFM_C304340WA</name>
    <name evidence="1" type="ordered locus">orf19.13298</name>
</gene>
<dbReference type="Proteomes" id="UP000000559">
    <property type="component" value="Chromosome 3"/>
</dbReference>
<evidence type="ECO:0000313" key="3">
    <source>
        <dbReference type="Proteomes" id="UP000000559"/>
    </source>
</evidence>
<dbReference type="GeneID" id="3635273"/>
<reference evidence="2 3" key="3">
    <citation type="journal article" date="2013" name="Genome Biol.">
        <title>Assembly of a phased diploid Candida albicans genome facilitates allele-specific measurements and provides a simple model for repeat and indel structure.</title>
        <authorList>
            <person name="Muzzey D."/>
            <person name="Schwartz K."/>
            <person name="Weissman J.S."/>
            <person name="Sherlock G."/>
        </authorList>
    </citation>
    <scope>NUCLEOTIDE SEQUENCE [LARGE SCALE GENOMIC DNA]</scope>
    <source>
        <strain evidence="3">SC5314 / ATCC MYA-2876</strain>
    </source>
</reference>
<dbReference type="CGD" id="CAL0000176644">
    <property type="gene designation" value="ATF1"/>
</dbReference>
<dbReference type="RefSeq" id="XP_723093.2">
    <property type="nucleotide sequence ID" value="XM_718000.2"/>
</dbReference>
<dbReference type="InterPro" id="IPR052058">
    <property type="entry name" value="Alcohol_O-acetyltransferase"/>
</dbReference>
<dbReference type="Pfam" id="PF07247">
    <property type="entry name" value="AATase"/>
    <property type="match status" value="1"/>
</dbReference>
<dbReference type="EMBL" id="CP017625">
    <property type="protein sequence ID" value="AOW28452.1"/>
    <property type="molecule type" value="Genomic_DNA"/>
</dbReference>
<reference evidence="2 3" key="1">
    <citation type="journal article" date="2004" name="Proc. Natl. Acad. Sci. U.S.A.">
        <title>The diploid genome sequence of Candida albicans.</title>
        <authorList>
            <person name="Jones T."/>
            <person name="Federspiel N.A."/>
            <person name="Chibana H."/>
            <person name="Dungan J."/>
            <person name="Kalman S."/>
            <person name="Magee B.B."/>
            <person name="Newport G."/>
            <person name="Thorstenson Y.R."/>
            <person name="Agabian N."/>
            <person name="Magee P.T."/>
            <person name="Davis R.W."/>
            <person name="Scherer S."/>
        </authorList>
    </citation>
    <scope>NUCLEOTIDE SEQUENCE [LARGE SCALE GENOMIC DNA]</scope>
    <source>
        <strain evidence="3">SC5314 / ATCC MYA-2876</strain>
    </source>
</reference>
<dbReference type="VEuPathDB" id="FungiDB:C3_04340W_A"/>
<sequence>MTLDNSIVYSRPLSVSENFFRCRTASGNYRNFVVTATYNQSLKKKLYVLVKALRKTILEYPILATTVKFDKTVNAFAYVPLKTINLSDILFFEGDEKWLTNGVINENYMKYCNETQFKLYEENVLFKLILVGDFHLSAIFEHTIGDGLVANYFHEVLLKNLAECESIEDAAFETQFGPLVFENIKAEDEIFNFSKDKLYIKNSLPPPIDPFLEDIDLDYSFGDPHFQDKIIPEGFPSKWKGRFDTVDTHDISFKLINFSKQETKIILSKCKEHKVGITSYIEVVHALTLQPIFGDNSFTTHRTAMTLRRHYTPDLAEPPYKKILSDSEYKIFGTSAHMGFVQNFPPIKVFSWDLVKKVNLDLSKAVKNKRALNQMKLWKDTGDLLDEKNMAFFDTQYNKPKADAVKISNLGFIELPEYATKNDKKWVISDMVFSQDMAPYASEFMLSVVSTPIGGMNFVLSYYDYSFEDGNWENFDEFVTKLHDNMLRYARF</sequence>
<organism evidence="2 3">
    <name type="scientific">Candida albicans (strain SC5314 / ATCC MYA-2876)</name>
    <name type="common">Yeast</name>
    <dbReference type="NCBI Taxonomy" id="237561"/>
    <lineage>
        <taxon>Eukaryota</taxon>
        <taxon>Fungi</taxon>
        <taxon>Dikarya</taxon>
        <taxon>Ascomycota</taxon>
        <taxon>Saccharomycotina</taxon>
        <taxon>Pichiomycetes</taxon>
        <taxon>Debaryomycetaceae</taxon>
        <taxon>Candida/Lodderomyces clade</taxon>
        <taxon>Candida</taxon>
    </lineage>
</organism>